<evidence type="ECO:0000256" key="4">
    <source>
        <dbReference type="ARBA" id="ARBA00023136"/>
    </source>
</evidence>
<evidence type="ECO:0000313" key="8">
    <source>
        <dbReference type="Proteomes" id="UP001175261"/>
    </source>
</evidence>
<evidence type="ECO:0000256" key="3">
    <source>
        <dbReference type="ARBA" id="ARBA00022989"/>
    </source>
</evidence>
<feature type="transmembrane region" description="Helical" evidence="5">
    <location>
        <begin position="283"/>
        <end position="304"/>
    </location>
</feature>
<accession>A0AA39L5W5</accession>
<sequence length="576" mass="62634">MGIVSGTSNHKQDGGTTIMVSKAEDSEQAVEATSINTSGLHRRLGSRQIQLIAIGGTIGTGLFISIGGSLAKGGPGNLLLCYCLYSVVVSLVNNAAAEMVTHMPVAGGFVRLAGVWVDEALGFMIGWNFFFYEALLIPFEIVALNVVVSFWEPRIVEAGPTAGFCLGVIVSYGLLNAVAVGIFGEAEFWLSGGKVVLILLLFSFTFITMVGGNPQGDAYGFRYWSDPGAFATFHSAGALGRLEGFMGCIVTAIFIIAGPDYISMIAAEAKHPSIYLKSAFKTIYLRFGIFFIGSALAVGIVIPYNDPQLVRIHLLGEGSSTAAASPYVIAMTNMGIKVLPHVVNALLFTSIFSAGNTYTYCATRVLYSLAVQGHAPAFLRKCTRNGIPIYCFVVTMFFPFLSLLSLGKGSARALNILISLIAGGAIMNYTVIPITFLFYYRACKAQGVDRKSMPYYGYFQPYGSWIALVCIILVGYTYGYQAFSPWDTESFFANYTMQIAGPILYVFWKVLKRTKVKKASEVDLVWERPMIDLYEAQALIDDPPTTFWEDMAQISGISYVVKHLKRRVSGSKTTDL</sequence>
<protein>
    <recommendedName>
        <fullName evidence="6">Amino acid permease/ SLC12A domain-containing protein</fullName>
    </recommendedName>
</protein>
<proteinExistence type="predicted"/>
<comment type="subcellular location">
    <subcellularLocation>
        <location evidence="1">Membrane</location>
        <topology evidence="1">Multi-pass membrane protein</topology>
    </subcellularLocation>
</comment>
<keyword evidence="2 5" id="KW-0812">Transmembrane</keyword>
<feature type="transmembrane region" description="Helical" evidence="5">
    <location>
        <begin position="51"/>
        <end position="71"/>
    </location>
</feature>
<feature type="transmembrane region" description="Helical" evidence="5">
    <location>
        <begin position="461"/>
        <end position="479"/>
    </location>
</feature>
<feature type="transmembrane region" description="Helical" evidence="5">
    <location>
        <begin position="491"/>
        <end position="508"/>
    </location>
</feature>
<feature type="transmembrane region" description="Helical" evidence="5">
    <location>
        <begin position="244"/>
        <end position="262"/>
    </location>
</feature>
<feature type="domain" description="Amino acid permease/ SLC12A" evidence="6">
    <location>
        <begin position="49"/>
        <end position="518"/>
    </location>
</feature>
<keyword evidence="8" id="KW-1185">Reference proteome</keyword>
<comment type="caution">
    <text evidence="7">The sequence shown here is derived from an EMBL/GenBank/DDBJ whole genome shotgun (WGS) entry which is preliminary data.</text>
</comment>
<feature type="transmembrane region" description="Helical" evidence="5">
    <location>
        <begin position="413"/>
        <end position="440"/>
    </location>
</feature>
<dbReference type="InterPro" id="IPR050524">
    <property type="entry name" value="APC_YAT"/>
</dbReference>
<organism evidence="7 8">
    <name type="scientific">Sarocladium strictum</name>
    <name type="common">Black bundle disease fungus</name>
    <name type="synonym">Acremonium strictum</name>
    <dbReference type="NCBI Taxonomy" id="5046"/>
    <lineage>
        <taxon>Eukaryota</taxon>
        <taxon>Fungi</taxon>
        <taxon>Dikarya</taxon>
        <taxon>Ascomycota</taxon>
        <taxon>Pezizomycotina</taxon>
        <taxon>Sordariomycetes</taxon>
        <taxon>Hypocreomycetidae</taxon>
        <taxon>Hypocreales</taxon>
        <taxon>Sarocladiaceae</taxon>
        <taxon>Sarocladium</taxon>
    </lineage>
</organism>
<evidence type="ECO:0000256" key="1">
    <source>
        <dbReference type="ARBA" id="ARBA00004141"/>
    </source>
</evidence>
<dbReference type="EMBL" id="JAPDFR010000007">
    <property type="protein sequence ID" value="KAK0385338.1"/>
    <property type="molecule type" value="Genomic_DNA"/>
</dbReference>
<evidence type="ECO:0000256" key="2">
    <source>
        <dbReference type="ARBA" id="ARBA00022692"/>
    </source>
</evidence>
<gene>
    <name evidence="7" type="ORF">NLU13_7814</name>
</gene>
<evidence type="ECO:0000259" key="6">
    <source>
        <dbReference type="Pfam" id="PF00324"/>
    </source>
</evidence>
<dbReference type="GO" id="GO:0015171">
    <property type="term" value="F:amino acid transmembrane transporter activity"/>
    <property type="evidence" value="ECO:0007669"/>
    <property type="project" value="TreeGrafter"/>
</dbReference>
<feature type="transmembrane region" description="Helical" evidence="5">
    <location>
        <begin position="77"/>
        <end position="97"/>
    </location>
</feature>
<dbReference type="InterPro" id="IPR004841">
    <property type="entry name" value="AA-permease/SLC12A_dom"/>
</dbReference>
<keyword evidence="3 5" id="KW-1133">Transmembrane helix</keyword>
<dbReference type="Pfam" id="PF00324">
    <property type="entry name" value="AA_permease"/>
    <property type="match status" value="1"/>
</dbReference>
<name>A0AA39L5W5_SARSR</name>
<dbReference type="AlphaFoldDB" id="A0AA39L5W5"/>
<dbReference type="PANTHER" id="PTHR43341:SF6">
    <property type="entry name" value="AMINO ACID TRANSPORTER (EUROFUNG)"/>
    <property type="match status" value="1"/>
</dbReference>
<dbReference type="GO" id="GO:0016020">
    <property type="term" value="C:membrane"/>
    <property type="evidence" value="ECO:0007669"/>
    <property type="project" value="UniProtKB-SubCell"/>
</dbReference>
<feature type="transmembrane region" description="Helical" evidence="5">
    <location>
        <begin position="387"/>
        <end position="407"/>
    </location>
</feature>
<feature type="transmembrane region" description="Helical" evidence="5">
    <location>
        <begin position="161"/>
        <end position="183"/>
    </location>
</feature>
<evidence type="ECO:0000256" key="5">
    <source>
        <dbReference type="SAM" id="Phobius"/>
    </source>
</evidence>
<dbReference type="Proteomes" id="UP001175261">
    <property type="component" value="Unassembled WGS sequence"/>
</dbReference>
<reference evidence="7" key="1">
    <citation type="submission" date="2022-10" db="EMBL/GenBank/DDBJ databases">
        <title>Determination and structural analysis of whole genome sequence of Sarocladium strictum F4-1.</title>
        <authorList>
            <person name="Hu L."/>
            <person name="Jiang Y."/>
        </authorList>
    </citation>
    <scope>NUCLEOTIDE SEQUENCE</scope>
    <source>
        <strain evidence="7">F4-1</strain>
    </source>
</reference>
<dbReference type="Gene3D" id="1.20.1740.10">
    <property type="entry name" value="Amino acid/polyamine transporter I"/>
    <property type="match status" value="1"/>
</dbReference>
<dbReference type="PIRSF" id="PIRSF006060">
    <property type="entry name" value="AA_transporter"/>
    <property type="match status" value="1"/>
</dbReference>
<dbReference type="PANTHER" id="PTHR43341">
    <property type="entry name" value="AMINO ACID PERMEASE"/>
    <property type="match status" value="1"/>
</dbReference>
<evidence type="ECO:0000313" key="7">
    <source>
        <dbReference type="EMBL" id="KAK0385338.1"/>
    </source>
</evidence>
<feature type="transmembrane region" description="Helical" evidence="5">
    <location>
        <begin position="195"/>
        <end position="212"/>
    </location>
</feature>
<keyword evidence="4 5" id="KW-0472">Membrane</keyword>